<gene>
    <name evidence="2" type="ORF">VC83_06409</name>
</gene>
<reference evidence="2" key="1">
    <citation type="submission" date="2016-03" db="EMBL/GenBank/DDBJ databases">
        <title>Updated assembly of Pseudogymnoascus destructans, the fungus causing white-nose syndrome of bats.</title>
        <authorList>
            <person name="Palmer J.M."/>
            <person name="Drees K.P."/>
            <person name="Foster J.T."/>
            <person name="Lindner D.L."/>
        </authorList>
    </citation>
    <scope>NUCLEOTIDE SEQUENCE [LARGE SCALE GENOMIC DNA]</scope>
    <source>
        <strain evidence="2">20631-21</strain>
    </source>
</reference>
<dbReference type="AlphaFoldDB" id="A0A177A8A3"/>
<dbReference type="VEuPathDB" id="FungiDB:GMDG_00764"/>
<evidence type="ECO:0000256" key="1">
    <source>
        <dbReference type="SAM" id="MobiDB-lite"/>
    </source>
</evidence>
<accession>A0A177A8A3</accession>
<dbReference type="OrthoDB" id="3853970at2759"/>
<name>A0A177A8A3_9PEZI</name>
<organism evidence="2">
    <name type="scientific">Pseudogymnoascus destructans</name>
    <dbReference type="NCBI Taxonomy" id="655981"/>
    <lineage>
        <taxon>Eukaryota</taxon>
        <taxon>Fungi</taxon>
        <taxon>Dikarya</taxon>
        <taxon>Ascomycota</taxon>
        <taxon>Pezizomycotina</taxon>
        <taxon>Leotiomycetes</taxon>
        <taxon>Thelebolales</taxon>
        <taxon>Thelebolaceae</taxon>
        <taxon>Pseudogymnoascus</taxon>
    </lineage>
</organism>
<sequence>MAISNFLNPIDEQINNTEVTTDEEGILQEILDEHLSDPTQNDEQEEEPETEEAVYSASDARNALKVLIEYTECQDALQANHLRALERLEGEIEAIQLNSLVQETLDRWIT</sequence>
<dbReference type="Proteomes" id="UP000077154">
    <property type="component" value="Unassembled WGS sequence"/>
</dbReference>
<evidence type="ECO:0000313" key="2">
    <source>
        <dbReference type="EMBL" id="OAF58395.1"/>
    </source>
</evidence>
<feature type="region of interest" description="Disordered" evidence="1">
    <location>
        <begin position="32"/>
        <end position="56"/>
    </location>
</feature>
<dbReference type="GeneID" id="36289469"/>
<dbReference type="RefSeq" id="XP_024323680.1">
    <property type="nucleotide sequence ID" value="XM_024470010.1"/>
</dbReference>
<proteinExistence type="predicted"/>
<dbReference type="EMBL" id="KV441397">
    <property type="protein sequence ID" value="OAF58395.1"/>
    <property type="molecule type" value="Genomic_DNA"/>
</dbReference>
<protein>
    <submittedName>
        <fullName evidence="2">Uncharacterized protein</fullName>
    </submittedName>
</protein>
<feature type="compositionally biased region" description="Acidic residues" evidence="1">
    <location>
        <begin position="40"/>
        <end position="52"/>
    </location>
</feature>